<reference evidence="1" key="1">
    <citation type="journal article" date="2020" name="Fungal Divers.">
        <title>Resolving the Mortierellaceae phylogeny through synthesis of multi-gene phylogenetics and phylogenomics.</title>
        <authorList>
            <person name="Vandepol N."/>
            <person name="Liber J."/>
            <person name="Desiro A."/>
            <person name="Na H."/>
            <person name="Kennedy M."/>
            <person name="Barry K."/>
            <person name="Grigoriev I.V."/>
            <person name="Miller A.N."/>
            <person name="O'Donnell K."/>
            <person name="Stajich J.E."/>
            <person name="Bonito G."/>
        </authorList>
    </citation>
    <scope>NUCLEOTIDE SEQUENCE</scope>
    <source>
        <strain evidence="1">NVP1</strain>
    </source>
</reference>
<organism evidence="1 2">
    <name type="scientific">Podila minutissima</name>
    <dbReference type="NCBI Taxonomy" id="64525"/>
    <lineage>
        <taxon>Eukaryota</taxon>
        <taxon>Fungi</taxon>
        <taxon>Fungi incertae sedis</taxon>
        <taxon>Mucoromycota</taxon>
        <taxon>Mortierellomycotina</taxon>
        <taxon>Mortierellomycetes</taxon>
        <taxon>Mortierellales</taxon>
        <taxon>Mortierellaceae</taxon>
        <taxon>Podila</taxon>
    </lineage>
</organism>
<dbReference type="Proteomes" id="UP000696485">
    <property type="component" value="Unassembled WGS sequence"/>
</dbReference>
<dbReference type="AlphaFoldDB" id="A0A9P5SFH0"/>
<comment type="caution">
    <text evidence="1">The sequence shown here is derived from an EMBL/GenBank/DDBJ whole genome shotgun (WGS) entry which is preliminary data.</text>
</comment>
<evidence type="ECO:0000313" key="1">
    <source>
        <dbReference type="EMBL" id="KAF9327838.1"/>
    </source>
</evidence>
<dbReference type="EMBL" id="JAAAUY010000623">
    <property type="protein sequence ID" value="KAF9327838.1"/>
    <property type="molecule type" value="Genomic_DNA"/>
</dbReference>
<protein>
    <submittedName>
        <fullName evidence="1">Uncharacterized protein</fullName>
    </submittedName>
</protein>
<name>A0A9P5SFH0_9FUNG</name>
<keyword evidence="2" id="KW-1185">Reference proteome</keyword>
<proteinExistence type="predicted"/>
<sequence length="194" mass="21317">MDINRLLVSQPTTPHLEVCTPTYLGSPTPGSSSPSTVPSSSELAAIQEELQTVLEYVDHGMILKSFDTLSRLTDIIVTNCEQLGLVSDNAASTSTTKSTASQEIDQKAGFWTGLNNCWLFAFSHYANARSQDQQLKEPHLHHLHNSVKTWADALEKYGLVNYEMGLWEQDILEAIEVCLISASLFSSSGVDDLL</sequence>
<accession>A0A9P5SFH0</accession>
<gene>
    <name evidence="1" type="ORF">BG006_008916</name>
</gene>
<evidence type="ECO:0000313" key="2">
    <source>
        <dbReference type="Proteomes" id="UP000696485"/>
    </source>
</evidence>